<reference evidence="3" key="1">
    <citation type="submission" date="2022-11" db="UniProtKB">
        <authorList>
            <consortium name="WormBaseParasite"/>
        </authorList>
    </citation>
    <scope>IDENTIFICATION</scope>
</reference>
<protein>
    <submittedName>
        <fullName evidence="3">Uncharacterized protein</fullName>
    </submittedName>
</protein>
<keyword evidence="1" id="KW-0472">Membrane</keyword>
<dbReference type="Proteomes" id="UP000887574">
    <property type="component" value="Unplaced"/>
</dbReference>
<name>A0A915DAV8_9BILA</name>
<sequence length="99" mass="11702">MQVLYKMFFFLFILIVLPSHLSPVISTRLWAMVNLLLLLFISLILLYGCFADKKKGVRLPKKKGPNTGKYGSKKVRIQRSYMQGRGHNQTIEQRKYYYR</sequence>
<keyword evidence="2" id="KW-1185">Reference proteome</keyword>
<keyword evidence="1" id="KW-0812">Transmembrane</keyword>
<dbReference type="AlphaFoldDB" id="A0A915DAV8"/>
<evidence type="ECO:0000256" key="1">
    <source>
        <dbReference type="SAM" id="Phobius"/>
    </source>
</evidence>
<feature type="transmembrane region" description="Helical" evidence="1">
    <location>
        <begin position="31"/>
        <end position="51"/>
    </location>
</feature>
<keyword evidence="1" id="KW-1133">Transmembrane helix</keyword>
<organism evidence="2 3">
    <name type="scientific">Ditylenchus dipsaci</name>
    <dbReference type="NCBI Taxonomy" id="166011"/>
    <lineage>
        <taxon>Eukaryota</taxon>
        <taxon>Metazoa</taxon>
        <taxon>Ecdysozoa</taxon>
        <taxon>Nematoda</taxon>
        <taxon>Chromadorea</taxon>
        <taxon>Rhabditida</taxon>
        <taxon>Tylenchina</taxon>
        <taxon>Tylenchomorpha</taxon>
        <taxon>Sphaerularioidea</taxon>
        <taxon>Anguinidae</taxon>
        <taxon>Anguininae</taxon>
        <taxon>Ditylenchus</taxon>
    </lineage>
</organism>
<dbReference type="WBParaSite" id="jg17312">
    <property type="protein sequence ID" value="jg17312"/>
    <property type="gene ID" value="jg17312"/>
</dbReference>
<evidence type="ECO:0000313" key="3">
    <source>
        <dbReference type="WBParaSite" id="jg17312"/>
    </source>
</evidence>
<proteinExistence type="predicted"/>
<accession>A0A915DAV8</accession>
<evidence type="ECO:0000313" key="2">
    <source>
        <dbReference type="Proteomes" id="UP000887574"/>
    </source>
</evidence>